<dbReference type="PANTHER" id="PTHR47829:SF1">
    <property type="entry name" value="HAD FAMILY PHOSPHATASE"/>
    <property type="match status" value="1"/>
</dbReference>
<comment type="caution">
    <text evidence="1">The sequence shown here is derived from an EMBL/GenBank/DDBJ whole genome shotgun (WGS) entry which is preliminary data.</text>
</comment>
<dbReference type="SUPFAM" id="SSF50978">
    <property type="entry name" value="WD40 repeat-like"/>
    <property type="match status" value="1"/>
</dbReference>
<reference evidence="1 2" key="1">
    <citation type="submission" date="2020-04" db="EMBL/GenBank/DDBJ databases">
        <title>Perkinsus olseni comparative genomics.</title>
        <authorList>
            <person name="Bogema D.R."/>
        </authorList>
    </citation>
    <scope>NUCLEOTIDE SEQUENCE [LARGE SCALE GENOMIC DNA]</scope>
    <source>
        <strain evidence="1">ATCC PRA-205</strain>
    </source>
</reference>
<accession>A0A7J6U6K5</accession>
<dbReference type="Proteomes" id="UP000574390">
    <property type="component" value="Unassembled WGS sequence"/>
</dbReference>
<dbReference type="InterPro" id="IPR052898">
    <property type="entry name" value="ACAD10-like"/>
</dbReference>
<protein>
    <submittedName>
        <fullName evidence="1">Acyl-CoA dehydrogenase member 11</fullName>
    </submittedName>
</protein>
<dbReference type="Gene3D" id="2.130.10.10">
    <property type="entry name" value="YVTN repeat-like/Quinoprotein amine dehydrogenase"/>
    <property type="match status" value="1"/>
</dbReference>
<evidence type="ECO:0000313" key="1">
    <source>
        <dbReference type="EMBL" id="KAF4752301.1"/>
    </source>
</evidence>
<dbReference type="AlphaFoldDB" id="A0A7J6U6K5"/>
<gene>
    <name evidence="1" type="primary">ACAD11_3</name>
    <name evidence="1" type="ORF">FOZ62_030029</name>
</gene>
<dbReference type="InterPro" id="IPR023214">
    <property type="entry name" value="HAD_sf"/>
</dbReference>
<organism evidence="1 2">
    <name type="scientific">Perkinsus olseni</name>
    <name type="common">Perkinsus atlanticus</name>
    <dbReference type="NCBI Taxonomy" id="32597"/>
    <lineage>
        <taxon>Eukaryota</taxon>
        <taxon>Sar</taxon>
        <taxon>Alveolata</taxon>
        <taxon>Perkinsozoa</taxon>
        <taxon>Perkinsea</taxon>
        <taxon>Perkinsida</taxon>
        <taxon>Perkinsidae</taxon>
        <taxon>Perkinsus</taxon>
    </lineage>
</organism>
<dbReference type="InterPro" id="IPR036322">
    <property type="entry name" value="WD40_repeat_dom_sf"/>
</dbReference>
<dbReference type="InterPro" id="IPR015943">
    <property type="entry name" value="WD40/YVTN_repeat-like_dom_sf"/>
</dbReference>
<feature type="non-terminal residue" evidence="1">
    <location>
        <position position="1"/>
    </location>
</feature>
<dbReference type="PANTHER" id="PTHR47829">
    <property type="entry name" value="HYDROLASE, PUTATIVE (AFU_ORTHOLOGUE AFUA_1G12880)-RELATED"/>
    <property type="match status" value="1"/>
</dbReference>
<dbReference type="Gene3D" id="3.40.50.1000">
    <property type="entry name" value="HAD superfamily/HAD-like"/>
    <property type="match status" value="1"/>
</dbReference>
<name>A0A7J6U6K5_PEROL</name>
<evidence type="ECO:0000313" key="2">
    <source>
        <dbReference type="Proteomes" id="UP000574390"/>
    </source>
</evidence>
<sequence length="475" mass="50784">MEDGRAFLVPVGPGTRRGGQVSLTRGGAKPHTNSITAICAPRQGTILCGSYDGTVSCWGVVMGTESAPTSAKFEGSLVAATTTSSCASDDSDGGLVEINRQPEEVLCLAAFEGTPDSTDDVVFSGGSAGSVLECTFPAEGDATVREIEQCQGESVLLLECRSLPSRQLFALTSARTLLIIAFESTESREEPIQGHRICSIGVGSLLGNSVPTATALVLDPEGGVVLYGDETGAEVASGWLLFNNKPSDVRRAQSDICGNGWWGDCTTTNSSTLRSSREVSNGRIQRSFFTEAMVFFGPRSALENSEAEEPIPEILLLDLGGITFPSPIGSLLAAANSIRDPGLPRRMVSSPLWKELECGFLTIPEFCEQFAKGKAEVREAFLGWFETLRGMEPSPRMIVLLTELRLKYPGLKIGAVTNNFKHPTPQKPMRDLRGELLFDTIVESAVEGLAKGHQGGERLFKTALERLDYHGPSSA</sequence>
<dbReference type="InterPro" id="IPR023198">
    <property type="entry name" value="PGP-like_dom2"/>
</dbReference>
<proteinExistence type="predicted"/>
<dbReference type="Gene3D" id="1.10.150.240">
    <property type="entry name" value="Putative phosphatase, domain 2"/>
    <property type="match status" value="1"/>
</dbReference>
<dbReference type="EMBL" id="JABANM010002599">
    <property type="protein sequence ID" value="KAF4752301.1"/>
    <property type="molecule type" value="Genomic_DNA"/>
</dbReference>